<proteinExistence type="predicted"/>
<protein>
    <submittedName>
        <fullName evidence="2">DUF4258 domain-containing protein</fullName>
    </submittedName>
</protein>
<evidence type="ECO:0000313" key="1">
    <source>
        <dbReference type="Proteomes" id="UP000095283"/>
    </source>
</evidence>
<dbReference type="WBParaSite" id="Hba_13261">
    <property type="protein sequence ID" value="Hba_13261"/>
    <property type="gene ID" value="Hba_13261"/>
</dbReference>
<reference evidence="2" key="1">
    <citation type="submission" date="2016-11" db="UniProtKB">
        <authorList>
            <consortium name="WormBaseParasite"/>
        </authorList>
    </citation>
    <scope>IDENTIFICATION</scope>
</reference>
<keyword evidence="1" id="KW-1185">Reference proteome</keyword>
<sequence>MARAPKLSHHKRDQIKALSMVGYTIVANNTIIINEIRRTCDIGFRIYGVEDSEQESKY</sequence>
<accession>A0A1I7X758</accession>
<name>A0A1I7X758_HETBA</name>
<dbReference type="Proteomes" id="UP000095283">
    <property type="component" value="Unplaced"/>
</dbReference>
<dbReference type="AlphaFoldDB" id="A0A1I7X758"/>
<organism evidence="1 2">
    <name type="scientific">Heterorhabditis bacteriophora</name>
    <name type="common">Entomopathogenic nematode worm</name>
    <dbReference type="NCBI Taxonomy" id="37862"/>
    <lineage>
        <taxon>Eukaryota</taxon>
        <taxon>Metazoa</taxon>
        <taxon>Ecdysozoa</taxon>
        <taxon>Nematoda</taxon>
        <taxon>Chromadorea</taxon>
        <taxon>Rhabditida</taxon>
        <taxon>Rhabditina</taxon>
        <taxon>Rhabditomorpha</taxon>
        <taxon>Strongyloidea</taxon>
        <taxon>Heterorhabditidae</taxon>
        <taxon>Heterorhabditis</taxon>
    </lineage>
</organism>
<evidence type="ECO:0000313" key="2">
    <source>
        <dbReference type="WBParaSite" id="Hba_13261"/>
    </source>
</evidence>